<evidence type="ECO:0000313" key="6">
    <source>
        <dbReference type="Proteomes" id="UP000011087"/>
    </source>
</evidence>
<dbReference type="HOGENOM" id="CLU_1263630_0_0_1"/>
<dbReference type="Gene3D" id="2.30.30.30">
    <property type="match status" value="1"/>
</dbReference>
<dbReference type="InterPro" id="IPR008991">
    <property type="entry name" value="Translation_prot_SH3-like_sf"/>
</dbReference>
<dbReference type="InterPro" id="IPR013185">
    <property type="entry name" value="Transl_elong_KOW-like"/>
</dbReference>
<comment type="similarity">
    <text evidence="1">Belongs to the elongation factor P family.</text>
</comment>
<dbReference type="SMART" id="SM01185">
    <property type="entry name" value="EFP"/>
    <property type="match status" value="1"/>
</dbReference>
<dbReference type="GO" id="GO:0003746">
    <property type="term" value="F:translation elongation factor activity"/>
    <property type="evidence" value="ECO:0007669"/>
    <property type="project" value="InterPro"/>
</dbReference>
<dbReference type="PROSITE" id="PS01275">
    <property type="entry name" value="EFP"/>
    <property type="match status" value="1"/>
</dbReference>
<dbReference type="PaxDb" id="55529-EKX32991"/>
<dbReference type="CDD" id="cd04470">
    <property type="entry name" value="S1_EF-P_repeat_1"/>
    <property type="match status" value="1"/>
</dbReference>
<feature type="domain" description="Translation elongation factor P/YeiP central" evidence="3">
    <location>
        <begin position="111"/>
        <end position="166"/>
    </location>
</feature>
<protein>
    <recommendedName>
        <fullName evidence="7">Elongation factor P</fullName>
    </recommendedName>
</protein>
<dbReference type="eggNOG" id="ENOG502QS68">
    <property type="taxonomic scope" value="Eukaryota"/>
</dbReference>
<gene>
    <name evidence="4" type="ORF">GUITHDRAFT_156184</name>
</gene>
<keyword evidence="6" id="KW-1185">Reference proteome</keyword>
<dbReference type="InterPro" id="IPR020599">
    <property type="entry name" value="Transl_elong_fac_P/YeiP"/>
</dbReference>
<dbReference type="RefSeq" id="XP_005819971.1">
    <property type="nucleotide sequence ID" value="XM_005819914.1"/>
</dbReference>
<evidence type="ECO:0000256" key="1">
    <source>
        <dbReference type="ARBA" id="ARBA00009479"/>
    </source>
</evidence>
<reference evidence="5" key="3">
    <citation type="submission" date="2016-03" db="UniProtKB">
        <authorList>
            <consortium name="EnsemblProtists"/>
        </authorList>
    </citation>
    <scope>IDENTIFICATION</scope>
</reference>
<evidence type="ECO:0000259" key="3">
    <source>
        <dbReference type="SMART" id="SM01185"/>
    </source>
</evidence>
<dbReference type="InterPro" id="IPR014722">
    <property type="entry name" value="Rib_uL2_dom2"/>
</dbReference>
<dbReference type="InterPro" id="IPR012340">
    <property type="entry name" value="NA-bd_OB-fold"/>
</dbReference>
<evidence type="ECO:0008006" key="7">
    <source>
        <dbReference type="Google" id="ProtNLM"/>
    </source>
</evidence>
<evidence type="ECO:0000313" key="4">
    <source>
        <dbReference type="EMBL" id="EKX32991.1"/>
    </source>
</evidence>
<feature type="domain" description="Elongation factor P C-terminal" evidence="2">
    <location>
        <begin position="174"/>
        <end position="218"/>
    </location>
</feature>
<dbReference type="SMART" id="SM00841">
    <property type="entry name" value="Elong-fact-P_C"/>
    <property type="match status" value="1"/>
</dbReference>
<dbReference type="Pfam" id="PF01132">
    <property type="entry name" value="EFP"/>
    <property type="match status" value="1"/>
</dbReference>
<dbReference type="EnsemblProtists" id="EKX32991">
    <property type="protein sequence ID" value="EKX32991"/>
    <property type="gene ID" value="GUITHDRAFT_156184"/>
</dbReference>
<dbReference type="InterPro" id="IPR015365">
    <property type="entry name" value="Elong-fact-P_C"/>
</dbReference>
<dbReference type="PANTHER" id="PTHR30053">
    <property type="entry name" value="ELONGATION FACTOR P"/>
    <property type="match status" value="1"/>
</dbReference>
<dbReference type="SUPFAM" id="SSF50104">
    <property type="entry name" value="Translation proteins SH3-like domain"/>
    <property type="match status" value="1"/>
</dbReference>
<sequence length="219" mass="24609">MRPVNSSSSARSLQRSLSFNAGIPAASRLWTRSSPLPSAMGLRFVSVQAAELRKGEVFEFKGSKCTVIKLSNQINNRKAFVIVEFRDLKSKSKRTETFRAEEKLEKCFVEKKELTYLYSDNKQLYLQDPSTFEGIEVPESIIAEHQLAYLNEGDNVKLILVNEEPLLLELPAKALCEVERVDGKNAVLTNGRTIAVPSYVNVGTRVFVSTETEEFLGRD</sequence>
<dbReference type="Gene3D" id="2.40.50.140">
    <property type="entry name" value="Nucleic acid-binding proteins"/>
    <property type="match status" value="2"/>
</dbReference>
<reference evidence="6" key="2">
    <citation type="submission" date="2012-11" db="EMBL/GenBank/DDBJ databases">
        <authorList>
            <person name="Kuo A."/>
            <person name="Curtis B.A."/>
            <person name="Tanifuji G."/>
            <person name="Burki F."/>
            <person name="Gruber A."/>
            <person name="Irimia M."/>
            <person name="Maruyama S."/>
            <person name="Arias M.C."/>
            <person name="Ball S.G."/>
            <person name="Gile G.H."/>
            <person name="Hirakawa Y."/>
            <person name="Hopkins J.F."/>
            <person name="Rensing S.A."/>
            <person name="Schmutz J."/>
            <person name="Symeonidi A."/>
            <person name="Elias M."/>
            <person name="Eveleigh R.J."/>
            <person name="Herman E.K."/>
            <person name="Klute M.J."/>
            <person name="Nakayama T."/>
            <person name="Obornik M."/>
            <person name="Reyes-Prieto A."/>
            <person name="Armbrust E.V."/>
            <person name="Aves S.J."/>
            <person name="Beiko R.G."/>
            <person name="Coutinho P."/>
            <person name="Dacks J.B."/>
            <person name="Durnford D.G."/>
            <person name="Fast N.M."/>
            <person name="Green B.R."/>
            <person name="Grisdale C."/>
            <person name="Hempe F."/>
            <person name="Henrissat B."/>
            <person name="Hoppner M.P."/>
            <person name="Ishida K.-I."/>
            <person name="Kim E."/>
            <person name="Koreny L."/>
            <person name="Kroth P.G."/>
            <person name="Liu Y."/>
            <person name="Malik S.-B."/>
            <person name="Maier U.G."/>
            <person name="McRose D."/>
            <person name="Mock T."/>
            <person name="Neilson J.A."/>
            <person name="Onodera N.T."/>
            <person name="Poole A.M."/>
            <person name="Pritham E.J."/>
            <person name="Richards T.A."/>
            <person name="Rocap G."/>
            <person name="Roy S.W."/>
            <person name="Sarai C."/>
            <person name="Schaack S."/>
            <person name="Shirato S."/>
            <person name="Slamovits C.H."/>
            <person name="Spencer D.F."/>
            <person name="Suzuki S."/>
            <person name="Worden A.Z."/>
            <person name="Zauner S."/>
            <person name="Barry K."/>
            <person name="Bell C."/>
            <person name="Bharti A.K."/>
            <person name="Crow J.A."/>
            <person name="Grimwood J."/>
            <person name="Kramer R."/>
            <person name="Lindquist E."/>
            <person name="Lucas S."/>
            <person name="Salamov A."/>
            <person name="McFadden G.I."/>
            <person name="Lane C.E."/>
            <person name="Keeling P.J."/>
            <person name="Gray M.W."/>
            <person name="Grigoriev I.V."/>
            <person name="Archibald J.M."/>
        </authorList>
    </citation>
    <scope>NUCLEOTIDE SEQUENCE</scope>
    <source>
        <strain evidence="6">CCMP2712</strain>
    </source>
</reference>
<dbReference type="STRING" id="905079.L1I9R0"/>
<dbReference type="GO" id="GO:0043043">
    <property type="term" value="P:peptide biosynthetic process"/>
    <property type="evidence" value="ECO:0007669"/>
    <property type="project" value="InterPro"/>
</dbReference>
<dbReference type="EMBL" id="JH993161">
    <property type="protein sequence ID" value="EKX32991.1"/>
    <property type="molecule type" value="Genomic_DNA"/>
</dbReference>
<dbReference type="KEGG" id="gtt:GUITHDRAFT_156184"/>
<dbReference type="PANTHER" id="PTHR30053:SF14">
    <property type="entry name" value="TRANSLATION ELONGATION FACTOR KOW-LIKE DOMAIN-CONTAINING PROTEIN"/>
    <property type="match status" value="1"/>
</dbReference>
<dbReference type="GO" id="GO:0005737">
    <property type="term" value="C:cytoplasm"/>
    <property type="evidence" value="ECO:0007669"/>
    <property type="project" value="InterPro"/>
</dbReference>
<dbReference type="InterPro" id="IPR001059">
    <property type="entry name" value="Transl_elong_P/YeiP_cen"/>
</dbReference>
<dbReference type="OMA" id="ERHKGQF"/>
<proteinExistence type="inferred from homology"/>
<accession>L1I9R0</accession>
<dbReference type="Pfam" id="PF09285">
    <property type="entry name" value="Elong-fact-P_C"/>
    <property type="match status" value="1"/>
</dbReference>
<evidence type="ECO:0000259" key="2">
    <source>
        <dbReference type="SMART" id="SM00841"/>
    </source>
</evidence>
<dbReference type="GeneID" id="17289724"/>
<dbReference type="SUPFAM" id="SSF50249">
    <property type="entry name" value="Nucleic acid-binding proteins"/>
    <property type="match status" value="2"/>
</dbReference>
<dbReference type="OrthoDB" id="10259892at2759"/>
<dbReference type="Proteomes" id="UP000011087">
    <property type="component" value="Unassembled WGS sequence"/>
</dbReference>
<reference evidence="4 6" key="1">
    <citation type="journal article" date="2012" name="Nature">
        <title>Algal genomes reveal evolutionary mosaicism and the fate of nucleomorphs.</title>
        <authorList>
            <consortium name="DOE Joint Genome Institute"/>
            <person name="Curtis B.A."/>
            <person name="Tanifuji G."/>
            <person name="Burki F."/>
            <person name="Gruber A."/>
            <person name="Irimia M."/>
            <person name="Maruyama S."/>
            <person name="Arias M.C."/>
            <person name="Ball S.G."/>
            <person name="Gile G.H."/>
            <person name="Hirakawa Y."/>
            <person name="Hopkins J.F."/>
            <person name="Kuo A."/>
            <person name="Rensing S.A."/>
            <person name="Schmutz J."/>
            <person name="Symeonidi A."/>
            <person name="Elias M."/>
            <person name="Eveleigh R.J."/>
            <person name="Herman E.K."/>
            <person name="Klute M.J."/>
            <person name="Nakayama T."/>
            <person name="Obornik M."/>
            <person name="Reyes-Prieto A."/>
            <person name="Armbrust E.V."/>
            <person name="Aves S.J."/>
            <person name="Beiko R.G."/>
            <person name="Coutinho P."/>
            <person name="Dacks J.B."/>
            <person name="Durnford D.G."/>
            <person name="Fast N.M."/>
            <person name="Green B.R."/>
            <person name="Grisdale C.J."/>
            <person name="Hempel F."/>
            <person name="Henrissat B."/>
            <person name="Hoppner M.P."/>
            <person name="Ishida K."/>
            <person name="Kim E."/>
            <person name="Koreny L."/>
            <person name="Kroth P.G."/>
            <person name="Liu Y."/>
            <person name="Malik S.B."/>
            <person name="Maier U.G."/>
            <person name="McRose D."/>
            <person name="Mock T."/>
            <person name="Neilson J.A."/>
            <person name="Onodera N.T."/>
            <person name="Poole A.M."/>
            <person name="Pritham E.J."/>
            <person name="Richards T.A."/>
            <person name="Rocap G."/>
            <person name="Roy S.W."/>
            <person name="Sarai C."/>
            <person name="Schaack S."/>
            <person name="Shirato S."/>
            <person name="Slamovits C.H."/>
            <person name="Spencer D.F."/>
            <person name="Suzuki S."/>
            <person name="Worden A.Z."/>
            <person name="Zauner S."/>
            <person name="Barry K."/>
            <person name="Bell C."/>
            <person name="Bharti A.K."/>
            <person name="Crow J.A."/>
            <person name="Grimwood J."/>
            <person name="Kramer R."/>
            <person name="Lindquist E."/>
            <person name="Lucas S."/>
            <person name="Salamov A."/>
            <person name="McFadden G.I."/>
            <person name="Lane C.E."/>
            <person name="Keeling P.J."/>
            <person name="Gray M.W."/>
            <person name="Grigoriev I.V."/>
            <person name="Archibald J.M."/>
        </authorList>
    </citation>
    <scope>NUCLEOTIDE SEQUENCE</scope>
    <source>
        <strain evidence="4 6">CCMP2712</strain>
    </source>
</reference>
<dbReference type="Pfam" id="PF08207">
    <property type="entry name" value="EFP_N"/>
    <property type="match status" value="1"/>
</dbReference>
<name>L1I9R0_GUITC</name>
<dbReference type="AlphaFoldDB" id="L1I9R0"/>
<evidence type="ECO:0000313" key="5">
    <source>
        <dbReference type="EnsemblProtists" id="EKX32991"/>
    </source>
</evidence>
<dbReference type="InterPro" id="IPR013852">
    <property type="entry name" value="Transl_elong_P/YeiP_CS"/>
</dbReference>
<organism evidence="4">
    <name type="scientific">Guillardia theta (strain CCMP2712)</name>
    <name type="common">Cryptophyte</name>
    <dbReference type="NCBI Taxonomy" id="905079"/>
    <lineage>
        <taxon>Eukaryota</taxon>
        <taxon>Cryptophyceae</taxon>
        <taxon>Pyrenomonadales</taxon>
        <taxon>Geminigeraceae</taxon>
        <taxon>Guillardia</taxon>
    </lineage>
</organism>